<evidence type="ECO:0000313" key="3">
    <source>
        <dbReference type="EMBL" id="OJD26606.1"/>
    </source>
</evidence>
<protein>
    <recommendedName>
        <fullName evidence="2">SRR1-like domain-containing protein</fullName>
    </recommendedName>
</protein>
<dbReference type="Proteomes" id="UP000242791">
    <property type="component" value="Unassembled WGS sequence"/>
</dbReference>
<dbReference type="Pfam" id="PF07985">
    <property type="entry name" value="SRR1"/>
    <property type="match status" value="1"/>
</dbReference>
<dbReference type="EMBL" id="LGTZ01000201">
    <property type="protein sequence ID" value="OJD26606.1"/>
    <property type="molecule type" value="Genomic_DNA"/>
</dbReference>
<evidence type="ECO:0000256" key="1">
    <source>
        <dbReference type="SAM" id="MobiDB-lite"/>
    </source>
</evidence>
<evidence type="ECO:0000259" key="2">
    <source>
        <dbReference type="Pfam" id="PF07985"/>
    </source>
</evidence>
<sequence>MMTTQPSSLRKGKFRQPKRVQVHDEEGWTHITTTHRTTSNKFCALPPIKDLLVPAEPPNGLTFKKLKKQFEWHKRCWEESQSWQGMKAVLDNGLLAGPASKIDNCVCVGLGSPSGFLRGGWVDRRAVSLYQLAALVTMLEYFAHEDTPSISIKDCSAQDPVFNAPDKQLLEYAGIRVVEHPAAFTLINERTFLYAPGAERVHILDMLSSNPALFFGGPLDDENLVGLPDDNDEVLSQFLNTRQSMPLSPFDPNIHAFWKSSLFWRAEER</sequence>
<reference evidence="3 4" key="1">
    <citation type="submission" date="2015-08" db="EMBL/GenBank/DDBJ databases">
        <title>Emmonsia species relationships and genome sequence.</title>
        <authorList>
            <person name="Cuomo C.A."/>
            <person name="Schwartz I.S."/>
            <person name="Kenyon C."/>
            <person name="De Hoog G.S."/>
            <person name="Govender N.P."/>
            <person name="Botha A."/>
            <person name="Moreno L."/>
            <person name="De Vries M."/>
            <person name="Munoz J.F."/>
            <person name="Stielow J.B."/>
        </authorList>
    </citation>
    <scope>NUCLEOTIDE SEQUENCE [LARGE SCALE GENOMIC DNA]</scope>
    <source>
        <strain evidence="3 4">EI222</strain>
    </source>
</reference>
<feature type="region of interest" description="Disordered" evidence="1">
    <location>
        <begin position="1"/>
        <end position="22"/>
    </location>
</feature>
<feature type="domain" description="SRR1-like" evidence="2">
    <location>
        <begin position="98"/>
        <end position="264"/>
    </location>
</feature>
<dbReference type="InterPro" id="IPR012942">
    <property type="entry name" value="SRR1-like"/>
</dbReference>
<gene>
    <name evidence="3" type="ORF">ACJ73_02015</name>
</gene>
<evidence type="ECO:0000313" key="4">
    <source>
        <dbReference type="Proteomes" id="UP000242791"/>
    </source>
</evidence>
<name>A0A1J9QCM9_9EURO</name>
<dbReference type="OrthoDB" id="5318346at2759"/>
<keyword evidence="4" id="KW-1185">Reference proteome</keyword>
<dbReference type="PANTHER" id="PTHR42080">
    <property type="entry name" value="SRR1 DOMAIN-CONTAINING PROTEIN"/>
    <property type="match status" value="1"/>
</dbReference>
<accession>A0A1J9QCM9</accession>
<proteinExistence type="predicted"/>
<comment type="caution">
    <text evidence="3">The sequence shown here is derived from an EMBL/GenBank/DDBJ whole genome shotgun (WGS) entry which is preliminary data.</text>
</comment>
<dbReference type="AlphaFoldDB" id="A0A1J9QCM9"/>
<organism evidence="3 4">
    <name type="scientific">Blastomyces percursus</name>
    <dbReference type="NCBI Taxonomy" id="1658174"/>
    <lineage>
        <taxon>Eukaryota</taxon>
        <taxon>Fungi</taxon>
        <taxon>Dikarya</taxon>
        <taxon>Ascomycota</taxon>
        <taxon>Pezizomycotina</taxon>
        <taxon>Eurotiomycetes</taxon>
        <taxon>Eurotiomycetidae</taxon>
        <taxon>Onygenales</taxon>
        <taxon>Ajellomycetaceae</taxon>
        <taxon>Blastomyces</taxon>
    </lineage>
</organism>
<feature type="compositionally biased region" description="Basic residues" evidence="1">
    <location>
        <begin position="10"/>
        <end position="20"/>
    </location>
</feature>
<dbReference type="VEuPathDB" id="FungiDB:ACJ73_02015"/>
<dbReference type="PANTHER" id="PTHR42080:SF1">
    <property type="entry name" value="SRR1-LIKE DOMAIN-CONTAINING PROTEIN"/>
    <property type="match status" value="1"/>
</dbReference>